<keyword evidence="2" id="KW-1185">Reference proteome</keyword>
<accession>A0ABU4LIM6</accession>
<evidence type="ECO:0000313" key="2">
    <source>
        <dbReference type="Proteomes" id="UP001271723"/>
    </source>
</evidence>
<protein>
    <submittedName>
        <fullName evidence="1">Uncharacterized protein</fullName>
    </submittedName>
</protein>
<evidence type="ECO:0000313" key="1">
    <source>
        <dbReference type="EMBL" id="MDX2915667.1"/>
    </source>
</evidence>
<sequence>MSASESTNPETQARHDRVRTVCRKLIETEAATLAITHDQYTDRFGFMPDLLLRALWSGLGEGNHLMTMHLQHEGELGEEPLFARLMVTDGTKVTAEDDLMRYVATASRALELGAAVTVHTKNDDGSFLLRAWVVDGGRIEPLTWQEAFEMSSIYDGPVKDYADAFEPELHLHRVASVKLVGGK</sequence>
<dbReference type="Proteomes" id="UP001271723">
    <property type="component" value="Unassembled WGS sequence"/>
</dbReference>
<comment type="caution">
    <text evidence="1">The sequence shown here is derived from an EMBL/GenBank/DDBJ whole genome shotgun (WGS) entry which is preliminary data.</text>
</comment>
<organism evidence="1 2">
    <name type="scientific">Streptomyces griseiscabiei</name>
    <dbReference type="NCBI Taxonomy" id="2993540"/>
    <lineage>
        <taxon>Bacteria</taxon>
        <taxon>Bacillati</taxon>
        <taxon>Actinomycetota</taxon>
        <taxon>Actinomycetes</taxon>
        <taxon>Kitasatosporales</taxon>
        <taxon>Streptomycetaceae</taxon>
        <taxon>Streptomyces</taxon>
    </lineage>
</organism>
<dbReference type="EMBL" id="JARAVY010000032">
    <property type="protein sequence ID" value="MDX2915667.1"/>
    <property type="molecule type" value="Genomic_DNA"/>
</dbReference>
<reference evidence="1 2" key="1">
    <citation type="journal article" date="2023" name="Microb. Genom.">
        <title>Mesoterricola silvestris gen. nov., sp. nov., Mesoterricola sediminis sp. nov., Geothrix oryzae sp. nov., Geothrix edaphica sp. nov., Geothrix rubra sp. nov., and Geothrix limicola sp. nov., six novel members of Acidobacteriota isolated from soils.</title>
        <authorList>
            <person name="Weisberg A.J."/>
            <person name="Pearce E."/>
            <person name="Kramer C.G."/>
            <person name="Chang J.H."/>
            <person name="Clarke C.R."/>
        </authorList>
    </citation>
    <scope>NUCLEOTIDE SEQUENCE [LARGE SCALE GENOMIC DNA]</scope>
    <source>
        <strain evidence="1 2">NRRL_B-2795</strain>
    </source>
</reference>
<gene>
    <name evidence="1" type="ORF">PV517_44250</name>
</gene>
<dbReference type="RefSeq" id="WP_086755608.1">
    <property type="nucleotide sequence ID" value="NZ_JAGJBZ010000005.1"/>
</dbReference>
<name>A0ABU4LIM6_9ACTN</name>
<proteinExistence type="predicted"/>